<proteinExistence type="predicted"/>
<accession>A0A7R9B7Q4</accession>
<protein>
    <submittedName>
        <fullName evidence="2">Uncharacterized protein</fullName>
    </submittedName>
</protein>
<name>A0A7R9B7Q4_TIMSH</name>
<feature type="region of interest" description="Disordered" evidence="1">
    <location>
        <begin position="1"/>
        <end position="75"/>
    </location>
</feature>
<feature type="compositionally biased region" description="Polar residues" evidence="1">
    <location>
        <begin position="57"/>
        <end position="69"/>
    </location>
</feature>
<sequence length="75" mass="8440">MNDMEVRPRGHPRKTPLVPEDASKARGGPSSSSRFDASRPPPVTLENQPVRRKKVTNPPTSSEHPSHSYNLRKRK</sequence>
<dbReference type="EMBL" id="OC011143">
    <property type="protein sequence ID" value="CAD7267993.1"/>
    <property type="molecule type" value="Genomic_DNA"/>
</dbReference>
<reference evidence="2" key="1">
    <citation type="submission" date="2020-11" db="EMBL/GenBank/DDBJ databases">
        <authorList>
            <person name="Tran Van P."/>
        </authorList>
    </citation>
    <scope>NUCLEOTIDE SEQUENCE</scope>
</reference>
<gene>
    <name evidence="2" type="ORF">TSIB3V08_LOCUS11995</name>
</gene>
<evidence type="ECO:0000256" key="1">
    <source>
        <dbReference type="SAM" id="MobiDB-lite"/>
    </source>
</evidence>
<evidence type="ECO:0000313" key="2">
    <source>
        <dbReference type="EMBL" id="CAD7267993.1"/>
    </source>
</evidence>
<dbReference type="AlphaFoldDB" id="A0A7R9B7Q4"/>
<organism evidence="2">
    <name type="scientific">Timema shepardi</name>
    <name type="common">Walking stick</name>
    <dbReference type="NCBI Taxonomy" id="629360"/>
    <lineage>
        <taxon>Eukaryota</taxon>
        <taxon>Metazoa</taxon>
        <taxon>Ecdysozoa</taxon>
        <taxon>Arthropoda</taxon>
        <taxon>Hexapoda</taxon>
        <taxon>Insecta</taxon>
        <taxon>Pterygota</taxon>
        <taxon>Neoptera</taxon>
        <taxon>Polyneoptera</taxon>
        <taxon>Phasmatodea</taxon>
        <taxon>Timematodea</taxon>
        <taxon>Timematoidea</taxon>
        <taxon>Timematidae</taxon>
        <taxon>Timema</taxon>
    </lineage>
</organism>